<keyword evidence="5" id="KW-0732">Signal</keyword>
<dbReference type="GO" id="GO:0098552">
    <property type="term" value="C:side of membrane"/>
    <property type="evidence" value="ECO:0007669"/>
    <property type="project" value="UniProtKB-KW"/>
</dbReference>
<evidence type="ECO:0000256" key="2">
    <source>
        <dbReference type="ARBA" id="ARBA00009748"/>
    </source>
</evidence>
<evidence type="ECO:0000256" key="4">
    <source>
        <dbReference type="ARBA" id="ARBA00022622"/>
    </source>
</evidence>
<dbReference type="Pfam" id="PF14368">
    <property type="entry name" value="LTP_2"/>
    <property type="match status" value="1"/>
</dbReference>
<evidence type="ECO:0000259" key="10">
    <source>
        <dbReference type="Pfam" id="PF14368"/>
    </source>
</evidence>
<keyword evidence="4" id="KW-0472">Membrane</keyword>
<keyword evidence="6" id="KW-1015">Disulfide bond</keyword>
<evidence type="ECO:0000256" key="3">
    <source>
        <dbReference type="ARBA" id="ARBA00022475"/>
    </source>
</evidence>
<dbReference type="CDD" id="cd00010">
    <property type="entry name" value="AAI_LTSS"/>
    <property type="match status" value="1"/>
</dbReference>
<reference evidence="11 12" key="1">
    <citation type="submission" date="2024-03" db="EMBL/GenBank/DDBJ databases">
        <authorList>
            <person name="Martinez-Hernandez J."/>
        </authorList>
    </citation>
    <scope>NUCLEOTIDE SEQUENCE [LARGE SCALE GENOMIC DNA]</scope>
</reference>
<keyword evidence="8" id="KW-0449">Lipoprotein</keyword>
<dbReference type="InterPro" id="IPR043325">
    <property type="entry name" value="LTSS"/>
</dbReference>
<dbReference type="InterPro" id="IPR036312">
    <property type="entry name" value="Bifun_inhib/LTP/seed_sf"/>
</dbReference>
<evidence type="ECO:0000256" key="7">
    <source>
        <dbReference type="ARBA" id="ARBA00023180"/>
    </source>
</evidence>
<dbReference type="GO" id="GO:0005886">
    <property type="term" value="C:plasma membrane"/>
    <property type="evidence" value="ECO:0007669"/>
    <property type="project" value="UniProtKB-SubCell"/>
</dbReference>
<feature type="region of interest" description="Disordered" evidence="9">
    <location>
        <begin position="126"/>
        <end position="148"/>
    </location>
</feature>
<name>A0AAV1WBN3_LUPLU</name>
<protein>
    <recommendedName>
        <fullName evidence="10">Bifunctional inhibitor/plant lipid transfer protein/seed storage helical domain-containing protein</fullName>
    </recommendedName>
</protein>
<accession>A0AAV1WBN3</accession>
<dbReference type="Proteomes" id="UP001497480">
    <property type="component" value="Unassembled WGS sequence"/>
</dbReference>
<evidence type="ECO:0000256" key="9">
    <source>
        <dbReference type="SAM" id="MobiDB-lite"/>
    </source>
</evidence>
<dbReference type="AlphaFoldDB" id="A0AAV1WBN3"/>
<organism evidence="11 12">
    <name type="scientific">Lupinus luteus</name>
    <name type="common">European yellow lupine</name>
    <dbReference type="NCBI Taxonomy" id="3873"/>
    <lineage>
        <taxon>Eukaryota</taxon>
        <taxon>Viridiplantae</taxon>
        <taxon>Streptophyta</taxon>
        <taxon>Embryophyta</taxon>
        <taxon>Tracheophyta</taxon>
        <taxon>Spermatophyta</taxon>
        <taxon>Magnoliopsida</taxon>
        <taxon>eudicotyledons</taxon>
        <taxon>Gunneridae</taxon>
        <taxon>Pentapetalae</taxon>
        <taxon>rosids</taxon>
        <taxon>fabids</taxon>
        <taxon>Fabales</taxon>
        <taxon>Fabaceae</taxon>
        <taxon>Papilionoideae</taxon>
        <taxon>50 kb inversion clade</taxon>
        <taxon>genistoids sensu lato</taxon>
        <taxon>core genistoids</taxon>
        <taxon>Genisteae</taxon>
        <taxon>Lupinus</taxon>
    </lineage>
</organism>
<evidence type="ECO:0000313" key="12">
    <source>
        <dbReference type="Proteomes" id="UP001497480"/>
    </source>
</evidence>
<comment type="subcellular location">
    <subcellularLocation>
        <location evidence="1">Cell membrane</location>
        <topology evidence="1">Lipid-anchor</topology>
        <topology evidence="1">GPI-anchor</topology>
    </subcellularLocation>
</comment>
<comment type="caution">
    <text evidence="11">The sequence shown here is derived from an EMBL/GenBank/DDBJ whole genome shotgun (WGS) entry which is preliminary data.</text>
</comment>
<evidence type="ECO:0000313" key="11">
    <source>
        <dbReference type="EMBL" id="CAL0306428.1"/>
    </source>
</evidence>
<evidence type="ECO:0000256" key="1">
    <source>
        <dbReference type="ARBA" id="ARBA00004609"/>
    </source>
</evidence>
<feature type="domain" description="Bifunctional inhibitor/plant lipid transfer protein/seed storage helical" evidence="10">
    <location>
        <begin position="10"/>
        <end position="96"/>
    </location>
</feature>
<dbReference type="EMBL" id="CAXHTB010000005">
    <property type="protein sequence ID" value="CAL0306428.1"/>
    <property type="molecule type" value="Genomic_DNA"/>
</dbReference>
<sequence>MLIFVGFASSNINQDKAECSNQLIGLAKCLPYVVDQVKSPTIDCCTDIKMVIDKSKKCLCILIKDHDDPSLGLKINVSLALNLPSACHTKTNLPQCVDLLHLAPKSPEAKAFEGFDKAIGKNSSIPVPSVSNDASGKGTSTSAEDKSNRGWGNRWQVVVVVCEILSFLFISHFFLV</sequence>
<evidence type="ECO:0000256" key="5">
    <source>
        <dbReference type="ARBA" id="ARBA00022729"/>
    </source>
</evidence>
<dbReference type="SUPFAM" id="SSF47699">
    <property type="entry name" value="Bifunctional inhibitor/lipid-transfer protein/seed storage 2S albumin"/>
    <property type="match status" value="1"/>
</dbReference>
<proteinExistence type="inferred from homology"/>
<keyword evidence="12" id="KW-1185">Reference proteome</keyword>
<comment type="similarity">
    <text evidence="2">Belongs to the plant LTP family.</text>
</comment>
<feature type="compositionally biased region" description="Polar residues" evidence="9">
    <location>
        <begin position="126"/>
        <end position="142"/>
    </location>
</feature>
<evidence type="ECO:0000256" key="8">
    <source>
        <dbReference type="ARBA" id="ARBA00023288"/>
    </source>
</evidence>
<dbReference type="PANTHER" id="PTHR33044">
    <property type="entry name" value="BIFUNCTIONAL INHIBITOR/LIPID-TRANSFER PROTEIN/SEED STORAGE 2S ALBUMIN SUPERFAMILY PROTEIN-RELATED"/>
    <property type="match status" value="1"/>
</dbReference>
<evidence type="ECO:0000256" key="6">
    <source>
        <dbReference type="ARBA" id="ARBA00023157"/>
    </source>
</evidence>
<gene>
    <name evidence="11" type="ORF">LLUT_LOCUS7488</name>
</gene>
<keyword evidence="4" id="KW-0336">GPI-anchor</keyword>
<keyword evidence="3" id="KW-1003">Cell membrane</keyword>
<dbReference type="Gene3D" id="1.10.110.10">
    <property type="entry name" value="Plant lipid-transfer and hydrophobic proteins"/>
    <property type="match status" value="1"/>
</dbReference>
<dbReference type="InterPro" id="IPR016140">
    <property type="entry name" value="Bifunc_inhib/LTP/seed_store"/>
</dbReference>
<keyword evidence="7" id="KW-0325">Glycoprotein</keyword>